<evidence type="ECO:0000313" key="2">
    <source>
        <dbReference type="Proteomes" id="UP001320706"/>
    </source>
</evidence>
<sequence length="477" mass="52555">MVYCGKPSKGCQTCREKKVRVSGRLVKTCNAPSSLTIAQCDQLPEGCTQCRQSRRTCPGYRNQLDLMFRNETQHVVRKAKAKSKASSKPAVKRTASAPQELETPDSSIEEVVRPSSGPLAKRRSSDATDWSLSVPRDEQYGLLPHATHLGTGFFISHFVVGQSQNVSGTIWAEKILHTSIEATGLAAFSHIARAPGLMTEARKAYVEAIKLTNNALACPAQCTNDSTLLAVMVLTSFEATVGFERRSLDDWDRHIKGTAALIQARGLRQLQTVTGTRLFMQSVSAMVTSCLRLDTPIPKAIRRDRESSHPRSSLDEVYTEQLERSAEVLAQLQADILASIPQHLGYTASGTNSQASTPSDASSTGFDLPKPTTKLPFERSFLWSHFDNQNQILHPFNETNSELPIIRMFGGYLLPWVLYLAGTMEIATFEQQAWVAKALRDIASSLGVKQALVLASMLEEYSDQLRVAVVIPEPDYP</sequence>
<organism evidence="1 2">
    <name type="scientific">Zalaria obscura</name>
    <dbReference type="NCBI Taxonomy" id="2024903"/>
    <lineage>
        <taxon>Eukaryota</taxon>
        <taxon>Fungi</taxon>
        <taxon>Dikarya</taxon>
        <taxon>Ascomycota</taxon>
        <taxon>Pezizomycotina</taxon>
        <taxon>Dothideomycetes</taxon>
        <taxon>Dothideomycetidae</taxon>
        <taxon>Dothideales</taxon>
        <taxon>Zalariaceae</taxon>
        <taxon>Zalaria</taxon>
    </lineage>
</organism>
<keyword evidence="2" id="KW-1185">Reference proteome</keyword>
<gene>
    <name evidence="1" type="ORF">M8818_006657</name>
</gene>
<evidence type="ECO:0000313" key="1">
    <source>
        <dbReference type="EMBL" id="KAK8196492.1"/>
    </source>
</evidence>
<name>A0ACC3S6G2_9PEZI</name>
<dbReference type="Proteomes" id="UP001320706">
    <property type="component" value="Unassembled WGS sequence"/>
</dbReference>
<reference evidence="1" key="1">
    <citation type="submission" date="2024-02" db="EMBL/GenBank/DDBJ databases">
        <title>Metagenome Assembled Genome of Zalaria obscura JY119.</title>
        <authorList>
            <person name="Vighnesh L."/>
            <person name="Jagadeeshwari U."/>
            <person name="Venkata Ramana C."/>
            <person name="Sasikala C."/>
        </authorList>
    </citation>
    <scope>NUCLEOTIDE SEQUENCE</scope>
    <source>
        <strain evidence="1">JY119</strain>
    </source>
</reference>
<accession>A0ACC3S6G2</accession>
<proteinExistence type="predicted"/>
<protein>
    <submittedName>
        <fullName evidence="1">Uncharacterized protein</fullName>
    </submittedName>
</protein>
<comment type="caution">
    <text evidence="1">The sequence shown here is derived from an EMBL/GenBank/DDBJ whole genome shotgun (WGS) entry which is preliminary data.</text>
</comment>
<dbReference type="EMBL" id="JAMKPW020000041">
    <property type="protein sequence ID" value="KAK8196492.1"/>
    <property type="molecule type" value="Genomic_DNA"/>
</dbReference>